<dbReference type="PROSITE" id="PS50005">
    <property type="entry name" value="TPR"/>
    <property type="match status" value="1"/>
</dbReference>
<keyword evidence="1" id="KW-0802">TPR repeat</keyword>
<evidence type="ECO:0000313" key="4">
    <source>
        <dbReference type="Proteomes" id="UP000297549"/>
    </source>
</evidence>
<evidence type="ECO:0000256" key="1">
    <source>
        <dbReference type="PROSITE-ProRule" id="PRU00339"/>
    </source>
</evidence>
<protein>
    <submittedName>
        <fullName evidence="3">Uncharacterized protein</fullName>
    </submittedName>
</protein>
<dbReference type="Gene3D" id="1.25.40.10">
    <property type="entry name" value="Tetratricopeptide repeat domain"/>
    <property type="match status" value="1"/>
</dbReference>
<dbReference type="RefSeq" id="WP_135463272.1">
    <property type="nucleotide sequence ID" value="NZ_SRLC01000001.1"/>
</dbReference>
<sequence>MRKLFAFTVLALTFSVAGRAQTYQTDFRRAMQAQDTAQARQVLAAWQQKKPQDPDWYAANFNYLLKKAYRVVLSADPNKKGGLTFSKPGGEAAGSISEGYEPTLLAAARSTLRDGIRLAPDRLDMRFGLAKTYEMTQEPAAEIEVLAAALADRQASGKPWRWRDGERLPEAEKDFIPESLEDYMLPYWQLQSAEGDEVVRQLAELLGKYYPESSLAPFNLGTYYAQKKQWQKSLELFQQANSRKPNDWQTLANLTKVEIELGHKAQAQQYVAALRKLPEGRAAATDLSKEIRAMK</sequence>
<dbReference type="EMBL" id="SRLC01000001">
    <property type="protein sequence ID" value="TGE25695.1"/>
    <property type="molecule type" value="Genomic_DNA"/>
</dbReference>
<proteinExistence type="predicted"/>
<accession>A0A4Z0Q7L7</accession>
<dbReference type="InterPro" id="IPR019734">
    <property type="entry name" value="TPR_rpt"/>
</dbReference>
<dbReference type="InterPro" id="IPR011990">
    <property type="entry name" value="TPR-like_helical_dom_sf"/>
</dbReference>
<keyword evidence="2" id="KW-0732">Signal</keyword>
<dbReference type="Proteomes" id="UP000297549">
    <property type="component" value="Unassembled WGS sequence"/>
</dbReference>
<dbReference type="AlphaFoldDB" id="A0A4Z0Q7L7"/>
<evidence type="ECO:0000313" key="3">
    <source>
        <dbReference type="EMBL" id="TGE25695.1"/>
    </source>
</evidence>
<keyword evidence="4" id="KW-1185">Reference proteome</keyword>
<feature type="chain" id="PRO_5021478025" evidence="2">
    <location>
        <begin position="21"/>
        <end position="295"/>
    </location>
</feature>
<reference evidence="3 4" key="1">
    <citation type="submission" date="2019-04" db="EMBL/GenBank/DDBJ databases">
        <authorList>
            <person name="Feng G."/>
            <person name="Zhang J."/>
            <person name="Zhu H."/>
        </authorList>
    </citation>
    <scope>NUCLEOTIDE SEQUENCE [LARGE SCALE GENOMIC DNA]</scope>
    <source>
        <strain evidence="3 4">JCM 31653</strain>
    </source>
</reference>
<feature type="signal peptide" evidence="2">
    <location>
        <begin position="1"/>
        <end position="20"/>
    </location>
</feature>
<comment type="caution">
    <text evidence="3">The sequence shown here is derived from an EMBL/GenBank/DDBJ whole genome shotgun (WGS) entry which is preliminary data.</text>
</comment>
<feature type="repeat" description="TPR" evidence="1">
    <location>
        <begin position="214"/>
        <end position="247"/>
    </location>
</feature>
<evidence type="ECO:0000256" key="2">
    <source>
        <dbReference type="SAM" id="SignalP"/>
    </source>
</evidence>
<dbReference type="OrthoDB" id="1343633at2"/>
<organism evidence="3 4">
    <name type="scientific">Hymenobacter aquaticus</name>
    <dbReference type="NCBI Taxonomy" id="1867101"/>
    <lineage>
        <taxon>Bacteria</taxon>
        <taxon>Pseudomonadati</taxon>
        <taxon>Bacteroidota</taxon>
        <taxon>Cytophagia</taxon>
        <taxon>Cytophagales</taxon>
        <taxon>Hymenobacteraceae</taxon>
        <taxon>Hymenobacter</taxon>
    </lineage>
</organism>
<name>A0A4Z0Q7L7_9BACT</name>
<dbReference type="SUPFAM" id="SSF48452">
    <property type="entry name" value="TPR-like"/>
    <property type="match status" value="1"/>
</dbReference>
<gene>
    <name evidence="3" type="ORF">E5K00_11035</name>
</gene>